<dbReference type="Proteomes" id="UP000672009">
    <property type="component" value="Chromosome"/>
</dbReference>
<name>A0A975FAV5_9GAMM</name>
<reference evidence="1" key="1">
    <citation type="submission" date="2021-04" db="EMBL/GenBank/DDBJ databases">
        <title>Genomics, taxonomy and metabolism of representatives of sulfur bacteria of the genus Thiothrix: Thiothrix fructosivorans QT, Thiothrix unzii A1T and three new species, Thiothrix subterranea sp. nov., Thiothrix litoralis sp. nov. and 'Candidatus Thiothrix anitrata' sp. nov.</title>
        <authorList>
            <person name="Ravin N.V."/>
            <person name="Smolyakov D."/>
            <person name="Rudenko T.S."/>
            <person name="Mardanov A.V."/>
            <person name="Beletsky A.V."/>
            <person name="Markov N.D."/>
            <person name="Fomenkov A.I."/>
            <person name="Roberts R.J."/>
            <person name="Karnachuk O.V."/>
            <person name="Novikov A."/>
            <person name="Grabovich M.Y."/>
        </authorList>
    </citation>
    <scope>NUCLEOTIDE SEQUENCE</scope>
    <source>
        <strain evidence="1">A1</strain>
    </source>
</reference>
<proteinExistence type="predicted"/>
<sequence>MPKKSAIKTSLFAAEEREQKLDRKGDLLSTLNQHVNFVALAAEIDHYAASITLSGRRQLSCPVSCRVKVG</sequence>
<protein>
    <submittedName>
        <fullName evidence="1">Uncharacterized protein</fullName>
    </submittedName>
</protein>
<keyword evidence="2" id="KW-1185">Reference proteome</keyword>
<gene>
    <name evidence="1" type="ORF">J9260_05775</name>
</gene>
<dbReference type="RefSeq" id="WP_210220072.1">
    <property type="nucleotide sequence ID" value="NZ_CP072793.1"/>
</dbReference>
<organism evidence="1 2">
    <name type="scientific">Thiothrix unzii</name>
    <dbReference type="NCBI Taxonomy" id="111769"/>
    <lineage>
        <taxon>Bacteria</taxon>
        <taxon>Pseudomonadati</taxon>
        <taxon>Pseudomonadota</taxon>
        <taxon>Gammaproteobacteria</taxon>
        <taxon>Thiotrichales</taxon>
        <taxon>Thiotrichaceae</taxon>
        <taxon>Thiothrix</taxon>
    </lineage>
</organism>
<dbReference type="KEGG" id="tun:J9260_05775"/>
<dbReference type="AlphaFoldDB" id="A0A975FAV5"/>
<evidence type="ECO:0000313" key="2">
    <source>
        <dbReference type="Proteomes" id="UP000672009"/>
    </source>
</evidence>
<evidence type="ECO:0000313" key="1">
    <source>
        <dbReference type="EMBL" id="QTR54596.1"/>
    </source>
</evidence>
<dbReference type="EMBL" id="CP072793">
    <property type="protein sequence ID" value="QTR54596.1"/>
    <property type="molecule type" value="Genomic_DNA"/>
</dbReference>
<accession>A0A975FAV5</accession>